<evidence type="ECO:0000313" key="3">
    <source>
        <dbReference type="Proteomes" id="UP000179807"/>
    </source>
</evidence>
<keyword evidence="1" id="KW-0472">Membrane</keyword>
<dbReference type="VEuPathDB" id="TrichDB:TRFO_27444"/>
<dbReference type="RefSeq" id="XP_068358078.1">
    <property type="nucleotide sequence ID" value="XM_068505551.1"/>
</dbReference>
<organism evidence="2 3">
    <name type="scientific">Tritrichomonas foetus</name>
    <dbReference type="NCBI Taxonomy" id="1144522"/>
    <lineage>
        <taxon>Eukaryota</taxon>
        <taxon>Metamonada</taxon>
        <taxon>Parabasalia</taxon>
        <taxon>Tritrichomonadida</taxon>
        <taxon>Tritrichomonadidae</taxon>
        <taxon>Tritrichomonas</taxon>
    </lineage>
</organism>
<evidence type="ECO:0008006" key="4">
    <source>
        <dbReference type="Google" id="ProtNLM"/>
    </source>
</evidence>
<name>A0A1J4K5J5_9EUKA</name>
<dbReference type="Proteomes" id="UP000179807">
    <property type="component" value="Unassembled WGS sequence"/>
</dbReference>
<accession>A0A1J4K5J5</accession>
<dbReference type="AlphaFoldDB" id="A0A1J4K5J5"/>
<keyword evidence="1" id="KW-0812">Transmembrane</keyword>
<evidence type="ECO:0000313" key="2">
    <source>
        <dbReference type="EMBL" id="OHT04942.1"/>
    </source>
</evidence>
<feature type="transmembrane region" description="Helical" evidence="1">
    <location>
        <begin position="6"/>
        <end position="23"/>
    </location>
</feature>
<reference evidence="2" key="1">
    <citation type="submission" date="2016-10" db="EMBL/GenBank/DDBJ databases">
        <authorList>
            <person name="Benchimol M."/>
            <person name="Almeida L.G."/>
            <person name="Vasconcelos A.T."/>
            <person name="Perreira-Neves A."/>
            <person name="Rosa I.A."/>
            <person name="Tasca T."/>
            <person name="Bogo M.R."/>
            <person name="de Souza W."/>
        </authorList>
    </citation>
    <scope>NUCLEOTIDE SEQUENCE [LARGE SCALE GENOMIC DNA]</scope>
    <source>
        <strain evidence="2">K</strain>
    </source>
</reference>
<proteinExistence type="predicted"/>
<protein>
    <recommendedName>
        <fullName evidence="4">SMP-LTD domain-containing protein</fullName>
    </recommendedName>
</protein>
<sequence>MNSAFAFGFITVNIVLLVLFLYAKKHGLEFFRSFLTKDHPSTSPILESSIWFNTLVSRFFTHIRDPKVAAEISKNITFLPHTRSFKIVTIGSDIEFGQFKTVPPTSISPQQVQVPVKWGGFSFDIQTDLFKAEVDFRQFESTLAVAVLKDGIQARLVGETKCDFDLSIILWKKYMITECPIIGDLVRVLFVYYAQRKDVIYALPPLQTVLDNIEEQNVVPTKVISH</sequence>
<dbReference type="EMBL" id="MLAK01000775">
    <property type="protein sequence ID" value="OHT04942.1"/>
    <property type="molecule type" value="Genomic_DNA"/>
</dbReference>
<keyword evidence="1" id="KW-1133">Transmembrane helix</keyword>
<evidence type="ECO:0000256" key="1">
    <source>
        <dbReference type="SAM" id="Phobius"/>
    </source>
</evidence>
<comment type="caution">
    <text evidence="2">The sequence shown here is derived from an EMBL/GenBank/DDBJ whole genome shotgun (WGS) entry which is preliminary data.</text>
</comment>
<dbReference type="GeneID" id="94840255"/>
<keyword evidence="3" id="KW-1185">Reference proteome</keyword>
<gene>
    <name evidence="2" type="ORF">TRFO_27444</name>
</gene>